<proteinExistence type="predicted"/>
<evidence type="ECO:0000313" key="2">
    <source>
        <dbReference type="EMBL" id="QMP84361.1"/>
    </source>
</evidence>
<gene>
    <name evidence="1" type="ORF">HUN41_00007</name>
    <name evidence="2" type="ORF">HUN41_00273</name>
</gene>
<dbReference type="EMBL" id="MT711976">
    <property type="protein sequence ID" value="QMP84137.1"/>
    <property type="molecule type" value="Genomic_DNA"/>
</dbReference>
<accession>A0A7G4AVU7</accession>
<dbReference type="Proteomes" id="UP000515922">
    <property type="component" value="Segment"/>
</dbReference>
<name>A0A7G4AVU7_9CAUD</name>
<organism evidence="1 3">
    <name type="scientific">Streptomyces phage Coruscant</name>
    <dbReference type="NCBI Taxonomy" id="2739834"/>
    <lineage>
        <taxon>Viruses</taxon>
        <taxon>Duplodnaviria</taxon>
        <taxon>Heunggongvirae</taxon>
        <taxon>Uroviricota</taxon>
        <taxon>Caudoviricetes</taxon>
        <taxon>Stanwilliamsviridae</taxon>
        <taxon>Boydwoodruffvirinae</taxon>
        <taxon>Coruscantvirus</taxon>
        <taxon>Coruscantvirus coruscant</taxon>
    </lineage>
</organism>
<sequence>MSDIHRMFNVHPPGMYEGTRTTSTRRSAGEKDADKILAILNQRTFNADSIAYLMLSQDEVYAKPLFDMAIAILNAFADKNACGTTRSDQEYNLSAASRFTLDEIIRMMGAP</sequence>
<keyword evidence="3" id="KW-1185">Reference proteome</keyword>
<dbReference type="EMBL" id="MT711976">
    <property type="protein sequence ID" value="QMP84361.1"/>
    <property type="molecule type" value="Genomic_DNA"/>
</dbReference>
<evidence type="ECO:0000313" key="3">
    <source>
        <dbReference type="Proteomes" id="UP000515922"/>
    </source>
</evidence>
<reference evidence="1 3" key="1">
    <citation type="submission" date="2020-07" db="EMBL/GenBank/DDBJ databases">
        <title>Streptomyces phage Genome sequencing and assembly.</title>
        <authorList>
            <person name="Sharma V."/>
            <person name="Hardy A."/>
            <person name="Frunzke J."/>
        </authorList>
    </citation>
    <scope>NUCLEOTIDE SEQUENCE [LARGE SCALE GENOMIC DNA]</scope>
</reference>
<evidence type="ECO:0000313" key="1">
    <source>
        <dbReference type="EMBL" id="QMP84137.1"/>
    </source>
</evidence>
<protein>
    <submittedName>
        <fullName evidence="1">Uncharacterized protein</fullName>
    </submittedName>
</protein>